<feature type="non-terminal residue" evidence="3">
    <location>
        <position position="1"/>
    </location>
</feature>
<evidence type="ECO:0000313" key="2">
    <source>
        <dbReference type="Proteomes" id="UP000694891"/>
    </source>
</evidence>
<name>A0A9Y4NWP4_9TELE</name>
<dbReference type="Gene3D" id="3.30.470.20">
    <property type="entry name" value="ATP-grasp fold, B domain"/>
    <property type="match status" value="1"/>
</dbReference>
<evidence type="ECO:0000256" key="1">
    <source>
        <dbReference type="SAM" id="MobiDB-lite"/>
    </source>
</evidence>
<keyword evidence="2" id="KW-1185">Reference proteome</keyword>
<dbReference type="InterPro" id="IPR027752">
    <property type="entry name" value="TTLL10"/>
</dbReference>
<dbReference type="AlphaFoldDB" id="A0A9Y4NWP4"/>
<proteinExistence type="predicted"/>
<dbReference type="PANTHER" id="PTHR46810">
    <property type="entry name" value="INACTIVE POLYGLYCYLASE TTLL10"/>
    <property type="match status" value="1"/>
</dbReference>
<feature type="compositionally biased region" description="Low complexity" evidence="1">
    <location>
        <begin position="106"/>
        <end position="118"/>
    </location>
</feature>
<reference evidence="3" key="1">
    <citation type="submission" date="2025-08" db="UniProtKB">
        <authorList>
            <consortium name="RefSeq"/>
        </authorList>
    </citation>
    <scope>IDENTIFICATION</scope>
</reference>
<dbReference type="RefSeq" id="XP_008304991.1">
    <property type="nucleotide sequence ID" value="XM_008306769.1"/>
</dbReference>
<sequence length="228" mass="24872">VWLLEMNCNPALHTNCEVLKEVIPSTVVETLDITLEVFNKRRLRQRILPLAGQRDFVLLHDGVLPPGRVPACSQSNTSADFHHKTTKPGQRREQRRCKSGSEGTNVASAAVSEYVSASGEGRRTASPLQRCSHSHRGNKQTVRSDSTGPRVELKPSKCTLHHRLKDVDNEKTQQKTRTIVSPSSAALSGSISVCGSPETPPGPAGPPVCTEEHEGDTEGPGFKRKEEL</sequence>
<feature type="region of interest" description="Disordered" evidence="1">
    <location>
        <begin position="71"/>
        <end position="153"/>
    </location>
</feature>
<dbReference type="Proteomes" id="UP000694891">
    <property type="component" value="Unplaced"/>
</dbReference>
<dbReference type="PANTHER" id="PTHR46810:SF1">
    <property type="entry name" value="INACTIVE POLYGLYCYLASE TTLL10"/>
    <property type="match status" value="1"/>
</dbReference>
<evidence type="ECO:0000313" key="3">
    <source>
        <dbReference type="RefSeq" id="XP_008304991.1"/>
    </source>
</evidence>
<feature type="compositionally biased region" description="Low complexity" evidence="1">
    <location>
        <begin position="179"/>
        <end position="197"/>
    </location>
</feature>
<feature type="region of interest" description="Disordered" evidence="1">
    <location>
        <begin position="168"/>
        <end position="228"/>
    </location>
</feature>
<protein>
    <submittedName>
        <fullName evidence="3">Protein polyglycylase TTLL10-like</fullName>
    </submittedName>
</protein>
<organism evidence="2 3">
    <name type="scientific">Stegastes partitus</name>
    <name type="common">bicolor damselfish</name>
    <dbReference type="NCBI Taxonomy" id="144197"/>
    <lineage>
        <taxon>Eukaryota</taxon>
        <taxon>Metazoa</taxon>
        <taxon>Chordata</taxon>
        <taxon>Craniata</taxon>
        <taxon>Vertebrata</taxon>
        <taxon>Euteleostomi</taxon>
        <taxon>Actinopterygii</taxon>
        <taxon>Neopterygii</taxon>
        <taxon>Teleostei</taxon>
        <taxon>Neoteleostei</taxon>
        <taxon>Acanthomorphata</taxon>
        <taxon>Ovalentaria</taxon>
        <taxon>Pomacentridae</taxon>
        <taxon>Stegastes</taxon>
    </lineage>
</organism>
<dbReference type="GO" id="GO:0070737">
    <property type="term" value="F:protein-glycine ligase activity, elongating"/>
    <property type="evidence" value="ECO:0007669"/>
    <property type="project" value="TreeGrafter"/>
</dbReference>
<accession>A0A9Y4NWP4</accession>
<dbReference type="GeneID" id="103376421"/>
<gene>
    <name evidence="3" type="primary">LOC103376421</name>
</gene>